<dbReference type="Proteomes" id="UP000680038">
    <property type="component" value="Unassembled WGS sequence"/>
</dbReference>
<dbReference type="AlphaFoldDB" id="A0A916NN59"/>
<evidence type="ECO:0000313" key="3">
    <source>
        <dbReference type="Proteomes" id="UP000680038"/>
    </source>
</evidence>
<gene>
    <name evidence="2" type="ORF">DYBT9275_04800</name>
</gene>
<keyword evidence="1" id="KW-0732">Signal</keyword>
<keyword evidence="3" id="KW-1185">Reference proteome</keyword>
<dbReference type="RefSeq" id="WP_215241122.1">
    <property type="nucleotide sequence ID" value="NZ_CAJRAF010000002.1"/>
</dbReference>
<protein>
    <recommendedName>
        <fullName evidence="4">ZU5 domain-containing protein</fullName>
    </recommendedName>
</protein>
<evidence type="ECO:0000313" key="2">
    <source>
        <dbReference type="EMBL" id="CAG5010722.1"/>
    </source>
</evidence>
<feature type="signal peptide" evidence="1">
    <location>
        <begin position="1"/>
        <end position="19"/>
    </location>
</feature>
<proteinExistence type="predicted"/>
<feature type="chain" id="PRO_5037000105" description="ZU5 domain-containing protein" evidence="1">
    <location>
        <begin position="20"/>
        <end position="408"/>
    </location>
</feature>
<accession>A0A916NN59</accession>
<name>A0A916NN59_9BACT</name>
<evidence type="ECO:0008006" key="4">
    <source>
        <dbReference type="Google" id="ProtNLM"/>
    </source>
</evidence>
<organism evidence="2 3">
    <name type="scientific">Dyadobacter helix</name>
    <dbReference type="NCBI Taxonomy" id="2822344"/>
    <lineage>
        <taxon>Bacteria</taxon>
        <taxon>Pseudomonadati</taxon>
        <taxon>Bacteroidota</taxon>
        <taxon>Cytophagia</taxon>
        <taxon>Cytophagales</taxon>
        <taxon>Spirosomataceae</taxon>
        <taxon>Dyadobacter</taxon>
    </lineage>
</organism>
<comment type="caution">
    <text evidence="2">The sequence shown here is derived from an EMBL/GenBank/DDBJ whole genome shotgun (WGS) entry which is preliminary data.</text>
</comment>
<dbReference type="Gene3D" id="2.60.220.30">
    <property type="match status" value="1"/>
</dbReference>
<sequence length="408" mass="43615">MKKSLNLLLGLSLAILCFCCDPDKEPLTPTVPATGAITPVGTSEGPVQTASIGPAGGTIQSADQRLTISIPAGALTESKTISIQPIGNHCPAGAGQAFRLTPHGLTFAKAARITFQYNEHEVNGSAPEALQVAYQTDKGHWQAPVVKGLDTTIHTVTVETTHFSDWALFKRMFINPLTAIVDPGSKVQLDVFETVAQTSSDDELVLHLPVRTDAKHLDRWQLTGEGTLTPNKTSADYQAPSSIPATNPVAVSIFLKVSVTIEGREYKDIRLISNVYVAPEGISVQIDGGDWRTFPGGANINANHNVVTGKIGSESASVIWKGAPNGTYHWTKSTDVAFNLLAGPMIYQHIYGTQATVSGGSLKVDDSHPDWALGTFILNPAGWIRTSTPLDPMGTANIKGVFRMKRVQ</sequence>
<dbReference type="EMBL" id="CAJRAF010000002">
    <property type="protein sequence ID" value="CAG5010722.1"/>
    <property type="molecule type" value="Genomic_DNA"/>
</dbReference>
<evidence type="ECO:0000256" key="1">
    <source>
        <dbReference type="SAM" id="SignalP"/>
    </source>
</evidence>
<reference evidence="2" key="1">
    <citation type="submission" date="2021-04" db="EMBL/GenBank/DDBJ databases">
        <authorList>
            <person name="Rodrigo-Torres L."/>
            <person name="Arahal R. D."/>
            <person name="Lucena T."/>
        </authorList>
    </citation>
    <scope>NUCLEOTIDE SEQUENCE</scope>
    <source>
        <strain evidence="2">CECT 9275</strain>
    </source>
</reference>